<evidence type="ECO:0000256" key="3">
    <source>
        <dbReference type="ARBA" id="ARBA00023052"/>
    </source>
</evidence>
<dbReference type="AlphaFoldDB" id="A0A4R8A3Y7"/>
<dbReference type="SUPFAM" id="SSF52518">
    <property type="entry name" value="Thiamin diphosphate-binding fold (THDP-binding)"/>
    <property type="match status" value="1"/>
</dbReference>
<protein>
    <submittedName>
        <fullName evidence="5">Transketolase</fullName>
    </submittedName>
</protein>
<comment type="caution">
    <text evidence="5">The sequence shown here is derived from an EMBL/GenBank/DDBJ whole genome shotgun (WGS) entry which is preliminary data.</text>
</comment>
<comment type="similarity">
    <text evidence="2">Belongs to the transketolase family.</text>
</comment>
<dbReference type="Proteomes" id="UP000294743">
    <property type="component" value="Unassembled WGS sequence"/>
</dbReference>
<proteinExistence type="inferred from homology"/>
<keyword evidence="3" id="KW-0786">Thiamine pyrophosphate</keyword>
<evidence type="ECO:0000256" key="2">
    <source>
        <dbReference type="ARBA" id="ARBA00007131"/>
    </source>
</evidence>
<evidence type="ECO:0000259" key="4">
    <source>
        <dbReference type="Pfam" id="PF00456"/>
    </source>
</evidence>
<dbReference type="RefSeq" id="WP_134168233.1">
    <property type="nucleotide sequence ID" value="NZ_SODD01000005.1"/>
</dbReference>
<organism evidence="5 6">
    <name type="scientific">Breznakia blatticola</name>
    <dbReference type="NCBI Taxonomy" id="1754012"/>
    <lineage>
        <taxon>Bacteria</taxon>
        <taxon>Bacillati</taxon>
        <taxon>Bacillota</taxon>
        <taxon>Erysipelotrichia</taxon>
        <taxon>Erysipelotrichales</taxon>
        <taxon>Erysipelotrichaceae</taxon>
        <taxon>Breznakia</taxon>
    </lineage>
</organism>
<feature type="domain" description="Transketolase N-terminal" evidence="4">
    <location>
        <begin position="12"/>
        <end position="267"/>
    </location>
</feature>
<name>A0A4R8A3Y7_9FIRM</name>
<dbReference type="PANTHER" id="PTHR47514">
    <property type="entry name" value="TRANSKETOLASE N-TERMINAL SECTION-RELATED"/>
    <property type="match status" value="1"/>
</dbReference>
<dbReference type="EMBL" id="SODD01000005">
    <property type="protein sequence ID" value="TDW25317.1"/>
    <property type="molecule type" value="Genomic_DNA"/>
</dbReference>
<comment type="cofactor">
    <cofactor evidence="1">
        <name>thiamine diphosphate</name>
        <dbReference type="ChEBI" id="CHEBI:58937"/>
    </cofactor>
</comment>
<dbReference type="Pfam" id="PF00456">
    <property type="entry name" value="Transketolase_N"/>
    <property type="match status" value="1"/>
</dbReference>
<gene>
    <name evidence="5" type="ORF">EDD63_10549</name>
</gene>
<evidence type="ECO:0000313" key="5">
    <source>
        <dbReference type="EMBL" id="TDW25317.1"/>
    </source>
</evidence>
<reference evidence="5 6" key="1">
    <citation type="submission" date="2019-03" db="EMBL/GenBank/DDBJ databases">
        <title>Genomic Encyclopedia of Type Strains, Phase IV (KMG-IV): sequencing the most valuable type-strain genomes for metagenomic binning, comparative biology and taxonomic classification.</title>
        <authorList>
            <person name="Goeker M."/>
        </authorList>
    </citation>
    <scope>NUCLEOTIDE SEQUENCE [LARGE SCALE GENOMIC DNA]</scope>
    <source>
        <strain evidence="5 6">DSM 28867</strain>
    </source>
</reference>
<dbReference type="OrthoDB" id="8732661at2"/>
<evidence type="ECO:0000313" key="6">
    <source>
        <dbReference type="Proteomes" id="UP000294743"/>
    </source>
</evidence>
<sequence>MNEMEMRKVQLLADKTRLDVLRMLKHIGYGHVGGSLSIVEVLAVLYGKQMRYDPKNPNWSERDMFVLSKGHSGPGLYSVLANSGFFDREELLTLNAGGTNLPSHPDRLKVVGVDMTTGSLGQGISAAAGMATGLAMRKKDQYVYAIVGDGELNEGQVWEAFQYIAHHALHNLIVFIDANKKQLDGTTDEVIKQFDIAKKMEAFGFYTQTVKGSDIEAIDQAIEKAKAYEGKALCIVLDGIKGAGVPYFETLKANHSVKFTNDEINQATDDAIAKLEAKIGGAN</sequence>
<evidence type="ECO:0000256" key="1">
    <source>
        <dbReference type="ARBA" id="ARBA00001964"/>
    </source>
</evidence>
<keyword evidence="6" id="KW-1185">Reference proteome</keyword>
<dbReference type="InterPro" id="IPR005474">
    <property type="entry name" value="Transketolase_N"/>
</dbReference>
<dbReference type="Gene3D" id="3.40.50.970">
    <property type="match status" value="1"/>
</dbReference>
<dbReference type="PANTHER" id="PTHR47514:SF1">
    <property type="entry name" value="TRANSKETOLASE N-TERMINAL SECTION-RELATED"/>
    <property type="match status" value="1"/>
</dbReference>
<dbReference type="CDD" id="cd02012">
    <property type="entry name" value="TPP_TK"/>
    <property type="match status" value="1"/>
</dbReference>
<accession>A0A4R8A3Y7</accession>
<dbReference type="InterPro" id="IPR029061">
    <property type="entry name" value="THDP-binding"/>
</dbReference>